<dbReference type="GO" id="GO:0032259">
    <property type="term" value="P:methylation"/>
    <property type="evidence" value="ECO:0007669"/>
    <property type="project" value="UniProtKB-KW"/>
</dbReference>
<evidence type="ECO:0000259" key="2">
    <source>
        <dbReference type="Pfam" id="PF18096"/>
    </source>
</evidence>
<dbReference type="Pfam" id="PF18096">
    <property type="entry name" value="Thump_like"/>
    <property type="match status" value="1"/>
</dbReference>
<accession>A0ABS7P318</accession>
<feature type="domain" description="THUMP-like" evidence="2">
    <location>
        <begin position="311"/>
        <end position="381"/>
    </location>
</feature>
<sequence length="402" mass="43022">MGYAFDLADVEYLTGAAEALAEVDGYALTPASLVGDLARVRARFGAHAPALVETVTVRRRARTKLAAAGSWLLTDDAVQQATPDAVSAHRARRLAGRAIHDVTCSIGTELHALRATAASVVGSDLDPVRLAMAAHNVPDVPVLRADALTPVTRGTVVIADPGRRAGGRRIRDPAALEPPLPHLLSAYAGRDLVVKCAPGLDFARLPDDAEIEVVSLDGAVREACLWIGGVADPAVRRRATVLRTGRPPTTVVDTDPDDIDDRAPGRYIVDPDGAVVRAGLVRHYAARHGLWQLDPRIAHLTGDRIPPDRSGFEILERLPMQEKQLRKDLARRDCGSLEILVRGVDVDPAVLRPRLALRGSTPLSLVITRIGRTAVAFVCGPRTVGDERTPPPGSIRQARSIQ</sequence>
<dbReference type="Proteomes" id="UP000825228">
    <property type="component" value="Unassembled WGS sequence"/>
</dbReference>
<dbReference type="Gene3D" id="3.40.50.150">
    <property type="entry name" value="Vaccinia Virus protein VP39"/>
    <property type="match status" value="1"/>
</dbReference>
<dbReference type="EMBL" id="JABUBU010000004">
    <property type="protein sequence ID" value="MBY6366773.1"/>
    <property type="molecule type" value="Genomic_DNA"/>
</dbReference>
<dbReference type="SUPFAM" id="SSF53335">
    <property type="entry name" value="S-adenosyl-L-methionine-dependent methyltransferases"/>
    <property type="match status" value="1"/>
</dbReference>
<dbReference type="InterPro" id="IPR041497">
    <property type="entry name" value="Thump-like"/>
</dbReference>
<dbReference type="RefSeq" id="WP_222684084.1">
    <property type="nucleotide sequence ID" value="NZ_JABUBT010000020.1"/>
</dbReference>
<reference evidence="3 4" key="1">
    <citation type="submission" date="2020-06" db="EMBL/GenBank/DDBJ databases">
        <title>Taxonomy, biology and ecology of Rhodococcus bacteria occurring in California pistachio and other woody hosts as revealed by genome sequence analyses.</title>
        <authorList>
            <person name="Gai Y."/>
            <person name="Riely B."/>
        </authorList>
    </citation>
    <scope>NUCLEOTIDE SEQUENCE [LARGE SCALE GENOMIC DNA]</scope>
    <source>
        <strain evidence="3 4">BP-281</strain>
    </source>
</reference>
<gene>
    <name evidence="3" type="ORF">HQ603_08405</name>
</gene>
<keyword evidence="3" id="KW-0489">Methyltransferase</keyword>
<protein>
    <submittedName>
        <fullName evidence="3">Class I SAM-dependent methyltransferase</fullName>
    </submittedName>
</protein>
<keyword evidence="4" id="KW-1185">Reference proteome</keyword>
<keyword evidence="3" id="KW-0808">Transferase</keyword>
<name>A0ABS7P318_9NOCA</name>
<feature type="region of interest" description="Disordered" evidence="1">
    <location>
        <begin position="382"/>
        <end position="402"/>
    </location>
</feature>
<evidence type="ECO:0000256" key="1">
    <source>
        <dbReference type="SAM" id="MobiDB-lite"/>
    </source>
</evidence>
<evidence type="ECO:0000313" key="4">
    <source>
        <dbReference type="Proteomes" id="UP000825228"/>
    </source>
</evidence>
<comment type="caution">
    <text evidence="3">The sequence shown here is derived from an EMBL/GenBank/DDBJ whole genome shotgun (WGS) entry which is preliminary data.</text>
</comment>
<proteinExistence type="predicted"/>
<evidence type="ECO:0000313" key="3">
    <source>
        <dbReference type="EMBL" id="MBY6366773.1"/>
    </source>
</evidence>
<dbReference type="InterPro" id="IPR029063">
    <property type="entry name" value="SAM-dependent_MTases_sf"/>
</dbReference>
<organism evidence="3 4">
    <name type="scientific">Rhodococcoides corynebacterioides</name>
    <dbReference type="NCBI Taxonomy" id="53972"/>
    <lineage>
        <taxon>Bacteria</taxon>
        <taxon>Bacillati</taxon>
        <taxon>Actinomycetota</taxon>
        <taxon>Actinomycetes</taxon>
        <taxon>Mycobacteriales</taxon>
        <taxon>Nocardiaceae</taxon>
        <taxon>Rhodococcoides</taxon>
    </lineage>
</organism>
<dbReference type="GO" id="GO:0008168">
    <property type="term" value="F:methyltransferase activity"/>
    <property type="evidence" value="ECO:0007669"/>
    <property type="project" value="UniProtKB-KW"/>
</dbReference>